<keyword evidence="2" id="KW-0812">Transmembrane</keyword>
<feature type="transmembrane region" description="Helical" evidence="2">
    <location>
        <begin position="118"/>
        <end position="142"/>
    </location>
</feature>
<protein>
    <recommendedName>
        <fullName evidence="5">DUF4190 domain-containing protein</fullName>
    </recommendedName>
</protein>
<feature type="compositionally biased region" description="Polar residues" evidence="1">
    <location>
        <begin position="1"/>
        <end position="13"/>
    </location>
</feature>
<dbReference type="Proteomes" id="UP000239895">
    <property type="component" value="Unassembled WGS sequence"/>
</dbReference>
<reference evidence="3 4" key="1">
    <citation type="submission" date="2018-03" db="EMBL/GenBank/DDBJ databases">
        <title>Comparative analysis of microorganisms from saline springs in Andes Mountain Range, Colombia.</title>
        <authorList>
            <person name="Rubin E."/>
        </authorList>
    </citation>
    <scope>NUCLEOTIDE SEQUENCE [LARGE SCALE GENOMIC DNA]</scope>
    <source>
        <strain evidence="3 4">CG 23</strain>
    </source>
</reference>
<dbReference type="RefSeq" id="WP_106268635.1">
    <property type="nucleotide sequence ID" value="NZ_PVTX01000008.1"/>
</dbReference>
<accession>A0ABX5EF30</accession>
<keyword evidence="2" id="KW-1133">Transmembrane helix</keyword>
<gene>
    <name evidence="3" type="ORF">BCL65_108193</name>
</gene>
<feature type="transmembrane region" description="Helical" evidence="2">
    <location>
        <begin position="89"/>
        <end position="106"/>
    </location>
</feature>
<organism evidence="3 4">
    <name type="scientific">Isoptericola halotolerans</name>
    <dbReference type="NCBI Taxonomy" id="300560"/>
    <lineage>
        <taxon>Bacteria</taxon>
        <taxon>Bacillati</taxon>
        <taxon>Actinomycetota</taxon>
        <taxon>Actinomycetes</taxon>
        <taxon>Micrococcales</taxon>
        <taxon>Promicromonosporaceae</taxon>
        <taxon>Isoptericola</taxon>
    </lineage>
</organism>
<proteinExistence type="predicted"/>
<evidence type="ECO:0000256" key="2">
    <source>
        <dbReference type="SAM" id="Phobius"/>
    </source>
</evidence>
<evidence type="ECO:0000313" key="3">
    <source>
        <dbReference type="EMBL" id="PRZ05210.1"/>
    </source>
</evidence>
<sequence>MSTPSDDAQTTGQPAAPFSHATDHGTPTPYGNSPGAPTPPPGQPPVPGSYGPQQPRPAAERRGLAITALVLGIVALLGCWIPFLNIGSAVVGIVGVVLGIVAIVKASRGTVGGKVMAIVGTALSALAIALSIVISVATAAFVTATVEEQSDVIEQSLQDAGVDPQDLEAIASGEATNAGGVVGFAETYTYADGLAISVSAPEEFTPGEYAVGVEGEGTPVVFEVTIENGTGAVFDPSLMYPVVASAGTESEAVYDDGIDMLPSSKVQPDKSLTYTVAYMVADPSDVQVDLEPGFLEYDTLTVTS</sequence>
<feature type="region of interest" description="Disordered" evidence="1">
    <location>
        <begin position="1"/>
        <end position="57"/>
    </location>
</feature>
<evidence type="ECO:0000256" key="1">
    <source>
        <dbReference type="SAM" id="MobiDB-lite"/>
    </source>
</evidence>
<keyword evidence="2" id="KW-0472">Membrane</keyword>
<feature type="transmembrane region" description="Helical" evidence="2">
    <location>
        <begin position="63"/>
        <end position="83"/>
    </location>
</feature>
<keyword evidence="4" id="KW-1185">Reference proteome</keyword>
<feature type="compositionally biased region" description="Pro residues" evidence="1">
    <location>
        <begin position="36"/>
        <end position="47"/>
    </location>
</feature>
<dbReference type="EMBL" id="PVTX01000008">
    <property type="protein sequence ID" value="PRZ05210.1"/>
    <property type="molecule type" value="Genomic_DNA"/>
</dbReference>
<evidence type="ECO:0000313" key="4">
    <source>
        <dbReference type="Proteomes" id="UP000239895"/>
    </source>
</evidence>
<name>A0ABX5EF30_9MICO</name>
<evidence type="ECO:0008006" key="5">
    <source>
        <dbReference type="Google" id="ProtNLM"/>
    </source>
</evidence>
<comment type="caution">
    <text evidence="3">The sequence shown here is derived from an EMBL/GenBank/DDBJ whole genome shotgun (WGS) entry which is preliminary data.</text>
</comment>